<dbReference type="InterPro" id="IPR011722">
    <property type="entry name" value="Hemimethylated_DNA-bd_dom"/>
</dbReference>
<keyword evidence="8" id="KW-0694">RNA-binding</keyword>
<dbReference type="SUPFAM" id="SSF51366">
    <property type="entry name" value="Ribulose-phoshate binding barrel"/>
    <property type="match status" value="1"/>
</dbReference>
<keyword evidence="4" id="KW-0663">Pyridoxal phosphate</keyword>
<protein>
    <recommendedName>
        <fullName evidence="3">pyridoxal 5'-phosphate synthase (glutamine hydrolyzing)</fullName>
        <ecNumber evidence="3">4.3.3.6</ecNumber>
    </recommendedName>
</protein>
<reference evidence="11 12" key="1">
    <citation type="journal article" date="2017" name="Mycologia">
        <title>Bifiguratus adelaidae, gen. et sp. nov., a new member of Mucoromycotina in endophytic and soil-dwelling habitats.</title>
        <authorList>
            <person name="Torres-Cruz T.J."/>
            <person name="Billingsley Tobias T.L."/>
            <person name="Almatruk M."/>
            <person name="Hesse C."/>
            <person name="Kuske C.R."/>
            <person name="Desiro A."/>
            <person name="Benucci G.M."/>
            <person name="Bonito G."/>
            <person name="Stajich J.E."/>
            <person name="Dunlap C."/>
            <person name="Arnold A.E."/>
            <person name="Porras-Alfaro A."/>
        </authorList>
    </citation>
    <scope>NUCLEOTIDE SEQUENCE [LARGE SCALE GENOMIC DNA]</scope>
    <source>
        <strain evidence="11 12">AZ0501</strain>
    </source>
</reference>
<dbReference type="PROSITE" id="PS50102">
    <property type="entry name" value="RRM"/>
    <property type="match status" value="1"/>
</dbReference>
<dbReference type="SUPFAM" id="SSF53474">
    <property type="entry name" value="alpha/beta-Hydrolases"/>
    <property type="match status" value="1"/>
</dbReference>
<keyword evidence="5" id="KW-0456">Lyase</keyword>
<dbReference type="InterPro" id="IPR013785">
    <property type="entry name" value="Aldolase_TIM"/>
</dbReference>
<dbReference type="Proteomes" id="UP000242875">
    <property type="component" value="Unassembled WGS sequence"/>
</dbReference>
<dbReference type="GO" id="GO:0003677">
    <property type="term" value="F:DNA binding"/>
    <property type="evidence" value="ECO:0007669"/>
    <property type="project" value="InterPro"/>
</dbReference>
<keyword evidence="6" id="KW-0704">Schiff base</keyword>
<dbReference type="InterPro" id="IPR012677">
    <property type="entry name" value="Nucleotide-bd_a/b_plait_sf"/>
</dbReference>
<dbReference type="NCBIfam" id="TIGR02097">
    <property type="entry name" value="yccV"/>
    <property type="match status" value="1"/>
</dbReference>
<comment type="catalytic activity">
    <reaction evidence="7">
        <text>aldehydo-D-ribose 5-phosphate + D-glyceraldehyde 3-phosphate + L-glutamine = pyridoxal 5'-phosphate + L-glutamate + phosphate + 3 H2O + H(+)</text>
        <dbReference type="Rhea" id="RHEA:31507"/>
        <dbReference type="ChEBI" id="CHEBI:15377"/>
        <dbReference type="ChEBI" id="CHEBI:15378"/>
        <dbReference type="ChEBI" id="CHEBI:29985"/>
        <dbReference type="ChEBI" id="CHEBI:43474"/>
        <dbReference type="ChEBI" id="CHEBI:58273"/>
        <dbReference type="ChEBI" id="CHEBI:58359"/>
        <dbReference type="ChEBI" id="CHEBI:59776"/>
        <dbReference type="ChEBI" id="CHEBI:597326"/>
        <dbReference type="EC" id="4.3.3.6"/>
    </reaction>
</comment>
<evidence type="ECO:0000256" key="1">
    <source>
        <dbReference type="ARBA" id="ARBA00004737"/>
    </source>
</evidence>
<dbReference type="InterPro" id="IPR032698">
    <property type="entry name" value="SirB1_N"/>
</dbReference>
<dbReference type="Pfam" id="PF08755">
    <property type="entry name" value="YccV-like"/>
    <property type="match status" value="1"/>
</dbReference>
<feature type="domain" description="RRM" evidence="10">
    <location>
        <begin position="139"/>
        <end position="223"/>
    </location>
</feature>
<comment type="pathway">
    <text evidence="1">Cofactor biosynthesis; pyridoxal 5'-phosphate biosynthesis.</text>
</comment>
<dbReference type="Gene3D" id="3.30.70.330">
    <property type="match status" value="1"/>
</dbReference>
<gene>
    <name evidence="11" type="ORF">BZG36_04124</name>
</gene>
<dbReference type="InterPro" id="IPR033755">
    <property type="entry name" value="PdxS/SNZ_N"/>
</dbReference>
<evidence type="ECO:0000256" key="4">
    <source>
        <dbReference type="ARBA" id="ARBA00022898"/>
    </source>
</evidence>
<evidence type="ECO:0000256" key="5">
    <source>
        <dbReference type="ARBA" id="ARBA00023239"/>
    </source>
</evidence>
<dbReference type="GO" id="GO:0008615">
    <property type="term" value="P:pyridoxine biosynthetic process"/>
    <property type="evidence" value="ECO:0007669"/>
    <property type="project" value="TreeGrafter"/>
</dbReference>
<dbReference type="InterPro" id="IPR035979">
    <property type="entry name" value="RBD_domain_sf"/>
</dbReference>
<evidence type="ECO:0000256" key="6">
    <source>
        <dbReference type="ARBA" id="ARBA00023270"/>
    </source>
</evidence>
<dbReference type="Pfam" id="PF13369">
    <property type="entry name" value="Transglut_core2"/>
    <property type="match status" value="1"/>
</dbReference>
<comment type="caution">
    <text evidence="11">The sequence shown here is derived from an EMBL/GenBank/DDBJ whole genome shotgun (WGS) entry which is preliminary data.</text>
</comment>
<dbReference type="FunFam" id="3.20.20.70:FF:000001">
    <property type="entry name" value="Pyridoxine biosynthesis protein PDX1"/>
    <property type="match status" value="1"/>
</dbReference>
<organism evidence="11 12">
    <name type="scientific">Bifiguratus adelaidae</name>
    <dbReference type="NCBI Taxonomy" id="1938954"/>
    <lineage>
        <taxon>Eukaryota</taxon>
        <taxon>Fungi</taxon>
        <taxon>Fungi incertae sedis</taxon>
        <taxon>Mucoromycota</taxon>
        <taxon>Mucoromycotina</taxon>
        <taxon>Endogonomycetes</taxon>
        <taxon>Endogonales</taxon>
        <taxon>Endogonales incertae sedis</taxon>
        <taxon>Bifiguratus</taxon>
    </lineage>
</organism>
<dbReference type="GO" id="GO:0006520">
    <property type="term" value="P:amino acid metabolic process"/>
    <property type="evidence" value="ECO:0007669"/>
    <property type="project" value="TreeGrafter"/>
</dbReference>
<evidence type="ECO:0000256" key="8">
    <source>
        <dbReference type="PROSITE-ProRule" id="PRU00176"/>
    </source>
</evidence>
<dbReference type="SUPFAM" id="SSF54928">
    <property type="entry name" value="RNA-binding domain, RBD"/>
    <property type="match status" value="1"/>
</dbReference>
<dbReference type="InterPro" id="IPR001852">
    <property type="entry name" value="PdxS/SNZ"/>
</dbReference>
<dbReference type="OrthoDB" id="1660966at2759"/>
<accession>A0A261XX23</accession>
<keyword evidence="12" id="KW-1185">Reference proteome</keyword>
<dbReference type="InterPro" id="IPR000504">
    <property type="entry name" value="RRM_dom"/>
</dbReference>
<dbReference type="Gene3D" id="3.40.50.1820">
    <property type="entry name" value="alpha/beta hydrolase"/>
    <property type="match status" value="1"/>
</dbReference>
<evidence type="ECO:0000256" key="7">
    <source>
        <dbReference type="ARBA" id="ARBA00047992"/>
    </source>
</evidence>
<sequence length="1733" mass="195190">MSNDSSSEDLPLLEIERALHSFSFNDADAHVSKPPVQSRIQSPTVVTTNIEELAVLESPVIPVDRFSPYLEDTHSYASNLSIRRDIWKQTSTVDQPWPCFEKPKSNMIALEYRQSLPYTSSLRTPPDPITEPPSSMQFPVIKLSNIPWDISQQDVATFLADIQLPPPIQVPQPIHIMMDHTTGKTHSDAFIEVNSQADAEWAVANLSTRHLKGRVVNMSMSTLDELLKTAFPKWRGTFRNGQPIPPDLATIRTMSTAASGGSFLPPFITREEINAILAVCRNYKTLDLYLPTNTDPTSPHPIIIFVHGGTWSNGSKKMYLTLANTLREMGYVVIVPDYRKYPQVKVEDCYRDIRSVVDWVWEHADQRSLFNGIHADKTKTYLMGHSAGAHLSSYVAFQEAIQKCHPNHKSNGASESFAQPRVEGLILMAGVYDIQKHHEWEAKRGIEKISPMARAMGKTDPHFLSNSPTHLVKRSASLFAHSPDLLQLFPRILFIHGERDETVPVDSTTEVYHALGNAIPQERRDEVDVRMRLYKKLGHDDCVTALMPNLFHQSRFTKSLIRDIQEFVEFNDWLGLFTSGSTYFRLLVALGFNVIKSDVGDGTLNLDVSACALLGNFLSDTLLVHATVYDSPVDLARSSTKRIHNVGQQQHGSKHKNKWAEIGLIHNDLSIDFSKLSKEGFKQADSMANVFNPGLFADRVHRQLRVTDVNGPHTQFSREHRSNGATTGVMITFGVAQVFGIGQLVERTGLCQYDGTLSINVYLRLSGRREDGCHTPHLTVYPLTISTTCMKSERERERERDGQKEGFYLTLGIWNTSTRAVVGSYHAQSKRHKAVMQALAAIVEQGEHRYKRIGQVADRYGLDALDVLWQLEKGDPHQRLTDKFYAARVIHRIVKRHILLTFRRCVSHIGNTEPWHDMEPWQGMTLLAMWMNPRITFADIDAQLNAFANAFTVKGSDQERLEALIQHFWQEWHFKGNDIDYYAAANSLIRHVLDTRLGIPLTLAIVFLSIAQRCGITDLEIMGYPAHIMLRWHTPTHQDVYIDLFSRHDPPLLDYQTCFDLLREHGAIISRGFQPLTTRDILLRLLQNTRLAAMRSQRQLGGDIEDRFMFQDMLNVPNGRPLAPTDPAHVDSTPTRVNNLLALYGANHLMSIIIPDLLDQTLVPLGIFSWIWPEDMAFIHDWLVDANEAEADDDTPVPVPKVPRDMTRQIVEIRALLNKREQDDRDGKESDISQSIKFAIRHPEDMPGELYEPRPRPVYRIGTVFRHKKYDYIGVIYGWDVVCEADIMWQRHMGVDTLTRKANQPFYNVIVNDDTFSKRYVAEENIQPLYGAYQHMLQDVEWWLGPPDSPRNPDPAYLAWITPIHHSIYTPNHPTLPPYPFPFQYPVWGRYFSCYDPHQGIFLPSPHSSLTTSSISLSLVTMASFTTPTNLTKENAPNGAPKQATFNVKAGLAQMLKGGVIMDVINAEQARIAEEAGACAVMALERVPADIRKNGGVARMSDPKMIKEIQDAVTIPVMAKVRIGHFVEAQILEAIGIDYIDESEVLTPADESNHIHKHDYKVPFVCGSKNLGEALRRISEGAAMIRTKGEAGTGNVVEAVRHIRTVTSEIRRASVMSDEELYAYAKDIQAPYELLKETARLGRLPVVNFAAGGVATPADAALMMQLGCDGVFVGSGIFKSGDPAKRARAIVQAVTHYKDPKVLAEISEDLGEAMVGINISDLAEDQKLAKRGW</sequence>
<dbReference type="NCBIfam" id="TIGR00343">
    <property type="entry name" value="pyridoxal 5'-phosphate synthase lyase subunit PdxS"/>
    <property type="match status" value="1"/>
</dbReference>
<evidence type="ECO:0000256" key="3">
    <source>
        <dbReference type="ARBA" id="ARBA00012084"/>
    </source>
</evidence>
<evidence type="ECO:0000256" key="2">
    <source>
        <dbReference type="ARBA" id="ARBA00007281"/>
    </source>
</evidence>
<dbReference type="PANTHER" id="PTHR31829">
    <property type="entry name" value="PYRIDOXAL 5'-PHOSPHATE SYNTHASE SUBUNIT SNZ1-RELATED"/>
    <property type="match status" value="1"/>
</dbReference>
<dbReference type="InterPro" id="IPR011060">
    <property type="entry name" value="RibuloseP-bd_barrel"/>
</dbReference>
<dbReference type="InterPro" id="IPR036623">
    <property type="entry name" value="Hemimethylated_DNA-bd_sf"/>
</dbReference>
<dbReference type="NCBIfam" id="NF003215">
    <property type="entry name" value="PRK04180.1"/>
    <property type="match status" value="1"/>
</dbReference>
<dbReference type="InterPro" id="IPR049492">
    <property type="entry name" value="BD-FAE-like_dom"/>
</dbReference>
<dbReference type="Pfam" id="PF20434">
    <property type="entry name" value="BD-FAE"/>
    <property type="match status" value="1"/>
</dbReference>
<dbReference type="UniPathway" id="UPA00245"/>
<dbReference type="CDD" id="cd04727">
    <property type="entry name" value="pdxS"/>
    <property type="match status" value="1"/>
</dbReference>
<dbReference type="GO" id="GO:0003723">
    <property type="term" value="F:RNA binding"/>
    <property type="evidence" value="ECO:0007669"/>
    <property type="project" value="UniProtKB-UniRule"/>
</dbReference>
<dbReference type="Pfam" id="PF01680">
    <property type="entry name" value="SOR_SNZ"/>
    <property type="match status" value="1"/>
</dbReference>
<dbReference type="SUPFAM" id="SSF141255">
    <property type="entry name" value="YccV-like"/>
    <property type="match status" value="1"/>
</dbReference>
<dbReference type="PROSITE" id="PS51129">
    <property type="entry name" value="PDXS_SNZ_2"/>
    <property type="match status" value="1"/>
</dbReference>
<dbReference type="GO" id="GO:0036381">
    <property type="term" value="F:pyridoxal 5'-phosphate synthase (glutamine hydrolysing) activity"/>
    <property type="evidence" value="ECO:0007669"/>
    <property type="project" value="UniProtKB-EC"/>
</dbReference>
<dbReference type="Gene3D" id="3.20.20.70">
    <property type="entry name" value="Aldolase class I"/>
    <property type="match status" value="1"/>
</dbReference>
<dbReference type="InterPro" id="IPR029058">
    <property type="entry name" value="AB_hydrolase_fold"/>
</dbReference>
<comment type="similarity">
    <text evidence="2 9">Belongs to the PdxS/SNZ family.</text>
</comment>
<dbReference type="Gene3D" id="2.30.30.390">
    <property type="entry name" value="Hemimethylated DNA-binding domain"/>
    <property type="match status" value="1"/>
</dbReference>
<evidence type="ECO:0000313" key="11">
    <source>
        <dbReference type="EMBL" id="OZJ02925.1"/>
    </source>
</evidence>
<evidence type="ECO:0000313" key="12">
    <source>
        <dbReference type="Proteomes" id="UP000242875"/>
    </source>
</evidence>
<dbReference type="PANTHER" id="PTHR31829:SF0">
    <property type="entry name" value="PYRIDOXAL 5'-PHOSPHATE SYNTHASE SUBUNIT SNZ1-RELATED"/>
    <property type="match status" value="1"/>
</dbReference>
<dbReference type="EMBL" id="MVBO01000116">
    <property type="protein sequence ID" value="OZJ02925.1"/>
    <property type="molecule type" value="Genomic_DNA"/>
</dbReference>
<evidence type="ECO:0000256" key="9">
    <source>
        <dbReference type="PROSITE-ProRule" id="PRU00481"/>
    </source>
</evidence>
<dbReference type="SMART" id="SM00992">
    <property type="entry name" value="YccV-like"/>
    <property type="match status" value="1"/>
</dbReference>
<dbReference type="PROSITE" id="PS01235">
    <property type="entry name" value="PDXS_SNZ_1"/>
    <property type="match status" value="1"/>
</dbReference>
<evidence type="ECO:0000259" key="10">
    <source>
        <dbReference type="PROSITE" id="PS50102"/>
    </source>
</evidence>
<proteinExistence type="inferred from homology"/>
<dbReference type="HAMAP" id="MF_01824">
    <property type="entry name" value="PdxS"/>
    <property type="match status" value="1"/>
</dbReference>
<name>A0A261XX23_9FUNG</name>
<dbReference type="GO" id="GO:0042823">
    <property type="term" value="P:pyridoxal phosphate biosynthetic process"/>
    <property type="evidence" value="ECO:0007669"/>
    <property type="project" value="UniProtKB-UniPathway"/>
</dbReference>
<dbReference type="EC" id="4.3.3.6" evidence="3"/>